<feature type="compositionally biased region" description="Basic residues" evidence="1">
    <location>
        <begin position="32"/>
        <end position="44"/>
    </location>
</feature>
<reference evidence="3" key="1">
    <citation type="submission" date="2016-11" db="UniProtKB">
        <authorList>
            <consortium name="WormBaseParasite"/>
        </authorList>
    </citation>
    <scope>IDENTIFICATION</scope>
</reference>
<dbReference type="AlphaFoldDB" id="A0A1I7USL5"/>
<feature type="compositionally biased region" description="Basic residues" evidence="1">
    <location>
        <begin position="148"/>
        <end position="158"/>
    </location>
</feature>
<sequence>MDVNSSDQNGKAMINNSPDENKNELPPILRPKFPKRARRRRQNRKSRDSSASKDEDGDTDEKEDEKQKSPDKPYPERPSAESMDEGQRDHTKEREEPECRDSETNLATIEVQNSPTDVRNLPLPTIILETEKKKNSLEDAKKKDGGSRRKKKGGRRGMGKGIVIGSSNRMRI</sequence>
<feature type="compositionally biased region" description="Polar residues" evidence="1">
    <location>
        <begin position="104"/>
        <end position="117"/>
    </location>
</feature>
<organism evidence="2 3">
    <name type="scientific">Caenorhabditis tropicalis</name>
    <dbReference type="NCBI Taxonomy" id="1561998"/>
    <lineage>
        <taxon>Eukaryota</taxon>
        <taxon>Metazoa</taxon>
        <taxon>Ecdysozoa</taxon>
        <taxon>Nematoda</taxon>
        <taxon>Chromadorea</taxon>
        <taxon>Rhabditida</taxon>
        <taxon>Rhabditina</taxon>
        <taxon>Rhabditomorpha</taxon>
        <taxon>Rhabditoidea</taxon>
        <taxon>Rhabditidae</taxon>
        <taxon>Peloderinae</taxon>
        <taxon>Caenorhabditis</taxon>
    </lineage>
</organism>
<feature type="region of interest" description="Disordered" evidence="1">
    <location>
        <begin position="1"/>
        <end position="172"/>
    </location>
</feature>
<proteinExistence type="predicted"/>
<feature type="compositionally biased region" description="Basic and acidic residues" evidence="1">
    <location>
        <begin position="129"/>
        <end position="147"/>
    </location>
</feature>
<evidence type="ECO:0000256" key="1">
    <source>
        <dbReference type="SAM" id="MobiDB-lite"/>
    </source>
</evidence>
<evidence type="ECO:0000313" key="3">
    <source>
        <dbReference type="WBParaSite" id="Csp11.Scaffold630.g18930.t1"/>
    </source>
</evidence>
<dbReference type="WBParaSite" id="Csp11.Scaffold630.g18930.t1">
    <property type="protein sequence ID" value="Csp11.Scaffold630.g18930.t1"/>
    <property type="gene ID" value="Csp11.Scaffold630.g18930"/>
</dbReference>
<accession>A0A1I7USL5</accession>
<dbReference type="STRING" id="1561998.A0A1I7USL5"/>
<keyword evidence="2" id="KW-1185">Reference proteome</keyword>
<feature type="compositionally biased region" description="Basic and acidic residues" evidence="1">
    <location>
        <begin position="64"/>
        <end position="103"/>
    </location>
</feature>
<name>A0A1I7USL5_9PELO</name>
<feature type="compositionally biased region" description="Basic and acidic residues" evidence="1">
    <location>
        <begin position="45"/>
        <end position="54"/>
    </location>
</feature>
<protein>
    <submittedName>
        <fullName evidence="3">Uncharacterized protein</fullName>
    </submittedName>
</protein>
<dbReference type="Proteomes" id="UP000095282">
    <property type="component" value="Unplaced"/>
</dbReference>
<evidence type="ECO:0000313" key="2">
    <source>
        <dbReference type="Proteomes" id="UP000095282"/>
    </source>
</evidence>
<feature type="compositionally biased region" description="Polar residues" evidence="1">
    <location>
        <begin position="1"/>
        <end position="18"/>
    </location>
</feature>